<name>A0ABN0RH05_9LIST</name>
<feature type="transmembrane region" description="Helical" evidence="1">
    <location>
        <begin position="6"/>
        <end position="26"/>
    </location>
</feature>
<keyword evidence="1" id="KW-1133">Transmembrane helix</keyword>
<organism evidence="2 3">
    <name type="scientific">Listeria floridensis FSL S10-1187</name>
    <dbReference type="NCBI Taxonomy" id="1265817"/>
    <lineage>
        <taxon>Bacteria</taxon>
        <taxon>Bacillati</taxon>
        <taxon>Bacillota</taxon>
        <taxon>Bacilli</taxon>
        <taxon>Bacillales</taxon>
        <taxon>Listeriaceae</taxon>
        <taxon>Listeria</taxon>
    </lineage>
</organism>
<keyword evidence="3" id="KW-1185">Reference proteome</keyword>
<protein>
    <submittedName>
        <fullName evidence="2">Uncharacterized protein</fullName>
    </submittedName>
</protein>
<gene>
    <name evidence="2" type="ORF">MFLO_04620</name>
</gene>
<evidence type="ECO:0000256" key="1">
    <source>
        <dbReference type="SAM" id="Phobius"/>
    </source>
</evidence>
<reference evidence="2 3" key="1">
    <citation type="journal article" date="2014" name="Int. J. Syst. Evol. Microbiol.">
        <title>Listeria floridensis sp. nov., Listeria aquatica sp. nov., Listeria cornellensis sp. nov., Listeria riparia sp. nov. and Listeria grandensis sp. nov., from agricultural and natural environments.</title>
        <authorList>
            <person name="den Bakker H.C."/>
            <person name="Warchocki S."/>
            <person name="Wright E.M."/>
            <person name="Allred A.F."/>
            <person name="Ahlstrom C."/>
            <person name="Manuel C.S."/>
            <person name="Stasiewicz M.J."/>
            <person name="Burrell A."/>
            <person name="Roof S."/>
            <person name="Strawn L."/>
            <person name="Fortes E.D."/>
            <person name="Nightingale K.K."/>
            <person name="Kephart D."/>
            <person name="Wiedmann M."/>
        </authorList>
    </citation>
    <scope>NUCLEOTIDE SEQUENCE [LARGE SCALE GENOMIC DNA]</scope>
    <source>
        <strain evidence="2 3">FSL S10-1187</strain>
    </source>
</reference>
<proteinExistence type="predicted"/>
<keyword evidence="1" id="KW-0812">Transmembrane</keyword>
<dbReference type="Proteomes" id="UP000019249">
    <property type="component" value="Unassembled WGS sequence"/>
</dbReference>
<keyword evidence="1" id="KW-0472">Membrane</keyword>
<dbReference type="EMBL" id="AODF01000007">
    <property type="protein sequence ID" value="EUJ33189.1"/>
    <property type="molecule type" value="Genomic_DNA"/>
</dbReference>
<evidence type="ECO:0000313" key="2">
    <source>
        <dbReference type="EMBL" id="EUJ33189.1"/>
    </source>
</evidence>
<comment type="caution">
    <text evidence="2">The sequence shown here is derived from an EMBL/GenBank/DDBJ whole genome shotgun (WGS) entry which is preliminary data.</text>
</comment>
<evidence type="ECO:0000313" key="3">
    <source>
        <dbReference type="Proteomes" id="UP000019249"/>
    </source>
</evidence>
<accession>A0ABN0RH05</accession>
<sequence length="74" mass="8893">MKRKTIFLSLSVLMIVAVAILGYLTYQRHQIAKARIRVEQDVELYMDKKNWAKTIFTKSNKRIEIKKLRHLFQK</sequence>